<feature type="signal peptide" evidence="1">
    <location>
        <begin position="1"/>
        <end position="17"/>
    </location>
</feature>
<evidence type="ECO:0000259" key="2">
    <source>
        <dbReference type="Pfam" id="PF01425"/>
    </source>
</evidence>
<dbReference type="EMBL" id="JAPDDP010000006">
    <property type="protein sequence ID" value="MDA0179593.1"/>
    <property type="molecule type" value="Genomic_DNA"/>
</dbReference>
<evidence type="ECO:0000313" key="4">
    <source>
        <dbReference type="Proteomes" id="UP001147653"/>
    </source>
</evidence>
<dbReference type="SUPFAM" id="SSF75304">
    <property type="entry name" value="Amidase signature (AS) enzymes"/>
    <property type="match status" value="2"/>
</dbReference>
<comment type="caution">
    <text evidence="3">The sequence shown here is derived from an EMBL/GenBank/DDBJ whole genome shotgun (WGS) entry which is preliminary data.</text>
</comment>
<keyword evidence="4" id="KW-1185">Reference proteome</keyword>
<reference evidence="3" key="1">
    <citation type="submission" date="2022-10" db="EMBL/GenBank/DDBJ databases">
        <title>The WGS of Solirubrobacter phytolaccae KCTC 29190.</title>
        <authorList>
            <person name="Jiang Z."/>
        </authorList>
    </citation>
    <scope>NUCLEOTIDE SEQUENCE</scope>
    <source>
        <strain evidence="3">KCTC 29190</strain>
    </source>
</reference>
<accession>A0A9X3N4K0</accession>
<sequence length="1132" mass="114670">MACALVGLLLVAVPAKAAAPALDLERLTVSELQTKMAAGQLTSVQLTRAYVDRIAAVNARGPGLNAVRLVNPRALQDASLLDLERATGKLRGPLHGVPVLVKDNLDVAGLPTTAGTVALQNSIPSRDSTVVAKLRAAGAVILGKTNLSEFANFMTSGMPNGYSSLGGQVLNPYDLDLGTSGSSSGSGSAAAAGLAAITIGTETSGSIVSPSAQQGIVGLRPTVGLVSRAGILPISATQDTAGPMTRTVADAAAELQAIAGSDPEDPATTGAPAVPDYLSGLKADALAGKRIGVITNTNAQYVAAVAAVQALGATTVTVASPTAAGTGDILTPEFKRDLNAYLGRLPASAPMKSLADIIAFNNLHADETLKFGQSQLEASERTDLNDPAQNAAYVTARDTGRASARAAIDAALTSNSLDAILTPSGTLTGLGARAGYPQIVVPAGYNAAGRAPVGVAFNGTAFSEAALLAFAYAYEQATKLRRVPSEINPASWRCYAGAPRSCPPGREVATGVTLDFPLETATVADLQQRMTAGTLSATQLTKAYLQRIALTNTEGPSINAVRLINPKALQEAAKADAERAAGTVRGPLHGIPVLVKDNLDVAGLPTTAGSVALENSIPATDSPVVAKLRAAGAILLGKLNLSEFANFLTNGMPSGYSSLGGQVLNPYNADITPSGSSSGSGAAAAAGLAAITIGTETSGSIVSPSAAQGIVGLRPTIGLVSRTGILPISATQDTAGPMTRTVADAAAELGAIAGKDAQDPATDAAPATVPDYLGALKADALAGKRIGVITNTNAQYVAAIAAVQALGATTVTVASPTAAGTGDILTPEFKRDLNAYLSRLPASAPMKSLADIIDFNEDHEGEALKFGQSQLLASQATDLTDPAQNAAYVTARDTGRASARAAIDNVLTANQLDALMTPSGTLTGLGARAGYPQLVVPAGYASATRDPVGIAFNGTAFSEAALLAFGYAYEQATKLRKPPSETNPSLWRCVPGNAYAVSTRACAPSTPANADAVSTIVSGTVPATLTLTLGPPATFPTFAPGVERTYTAATWADVISTAGEATLTTSEPGYLTNGAFRLPRPLQVQLTPPAFTAPVSHGTVDILFRQPIGATDALRTGTYSRTLTFTLSTTTP</sequence>
<feature type="chain" id="PRO_5040745419" evidence="1">
    <location>
        <begin position="18"/>
        <end position="1132"/>
    </location>
</feature>
<dbReference type="Proteomes" id="UP001147653">
    <property type="component" value="Unassembled WGS sequence"/>
</dbReference>
<proteinExistence type="predicted"/>
<dbReference type="InterPro" id="IPR036928">
    <property type="entry name" value="AS_sf"/>
</dbReference>
<dbReference type="Pfam" id="PF01425">
    <property type="entry name" value="Amidase"/>
    <property type="match status" value="2"/>
</dbReference>
<dbReference type="AlphaFoldDB" id="A0A9X3N4K0"/>
<keyword evidence="1" id="KW-0732">Signal</keyword>
<evidence type="ECO:0000256" key="1">
    <source>
        <dbReference type="SAM" id="SignalP"/>
    </source>
</evidence>
<organism evidence="3 4">
    <name type="scientific">Solirubrobacter phytolaccae</name>
    <dbReference type="NCBI Taxonomy" id="1404360"/>
    <lineage>
        <taxon>Bacteria</taxon>
        <taxon>Bacillati</taxon>
        <taxon>Actinomycetota</taxon>
        <taxon>Thermoleophilia</taxon>
        <taxon>Solirubrobacterales</taxon>
        <taxon>Solirubrobacteraceae</taxon>
        <taxon>Solirubrobacter</taxon>
    </lineage>
</organism>
<evidence type="ECO:0000313" key="3">
    <source>
        <dbReference type="EMBL" id="MDA0179593.1"/>
    </source>
</evidence>
<dbReference type="PANTHER" id="PTHR42678:SF34">
    <property type="entry name" value="OS04G0183300 PROTEIN"/>
    <property type="match status" value="1"/>
</dbReference>
<dbReference type="PANTHER" id="PTHR42678">
    <property type="entry name" value="AMIDASE"/>
    <property type="match status" value="1"/>
</dbReference>
<dbReference type="Gene3D" id="3.90.1300.10">
    <property type="entry name" value="Amidase signature (AS) domain"/>
    <property type="match status" value="2"/>
</dbReference>
<name>A0A9X3N4K0_9ACTN</name>
<feature type="domain" description="Amidase" evidence="2">
    <location>
        <begin position="46"/>
        <end position="424"/>
    </location>
</feature>
<gene>
    <name evidence="3" type="ORF">OJ997_04740</name>
</gene>
<dbReference type="InterPro" id="IPR023631">
    <property type="entry name" value="Amidase_dom"/>
</dbReference>
<feature type="domain" description="Amidase" evidence="2">
    <location>
        <begin position="540"/>
        <end position="920"/>
    </location>
</feature>
<protein>
    <submittedName>
        <fullName evidence="3">Amidase family protein</fullName>
    </submittedName>
</protein>